<dbReference type="GO" id="GO:0035243">
    <property type="term" value="F:protein-arginine omega-N symmetric methyltransferase activity"/>
    <property type="evidence" value="ECO:0007669"/>
    <property type="project" value="TreeGrafter"/>
</dbReference>
<sequence length="394" mass="43649">MTRSILPEPPDELKALSTALCDRLRDEYAETGFLPFARFMERALYEPGLGYYSAGLHKFGAAGDFVTAPEIGGLFAACLAAQVSEAGALLGRYDILEPGAGSGKLAADLLNALPEAALPDHYFILERSADLRAEQRRTLDERAPGRCGRVEWLDAPPEDAWRGVLIANEVIDALAVERFRRVDGQIQQVGVQPAGESGADGFGWDYRPAPERLSQAVAQLDSDLPEPYESEILPELADWLRAVTERMSSGLALFIDYGYPRSEYYLPERRTGTLMCHYRHRAHTDPFFWPGLQDLTAFVDFTALAEAGEACGLNLAGYTSQTLFLLGCGLDRILAEHIEDTDDGGLKLNAEARQLTLPGMMGERFQVMALERDLEHRLDQPWSGFSLRDLSYRL</sequence>
<comment type="caution">
    <text evidence="3">The sequence shown here is derived from an EMBL/GenBank/DDBJ whole genome shotgun (WGS) entry which is preliminary data.</text>
</comment>
<evidence type="ECO:0000313" key="3">
    <source>
        <dbReference type="EMBL" id="MEJ8569521.1"/>
    </source>
</evidence>
<dbReference type="GO" id="GO:0032259">
    <property type="term" value="P:methylation"/>
    <property type="evidence" value="ECO:0007669"/>
    <property type="project" value="UniProtKB-KW"/>
</dbReference>
<dbReference type="Pfam" id="PF02636">
    <property type="entry name" value="Methyltransf_28"/>
    <property type="match status" value="1"/>
</dbReference>
<dbReference type="InterPro" id="IPR003788">
    <property type="entry name" value="NDUFAF7"/>
</dbReference>
<organism evidence="3 4">
    <name type="scientific">Elongatibacter sediminis</name>
    <dbReference type="NCBI Taxonomy" id="3119006"/>
    <lineage>
        <taxon>Bacteria</taxon>
        <taxon>Pseudomonadati</taxon>
        <taxon>Pseudomonadota</taxon>
        <taxon>Gammaproteobacteria</taxon>
        <taxon>Chromatiales</taxon>
        <taxon>Wenzhouxiangellaceae</taxon>
        <taxon>Elongatibacter</taxon>
    </lineage>
</organism>
<dbReference type="SUPFAM" id="SSF53335">
    <property type="entry name" value="S-adenosyl-L-methionine-dependent methyltransferases"/>
    <property type="match status" value="1"/>
</dbReference>
<evidence type="ECO:0000256" key="2">
    <source>
        <dbReference type="ARBA" id="ARBA00022679"/>
    </source>
</evidence>
<dbReference type="EC" id="2.1.1.-" evidence="3"/>
<dbReference type="Gene3D" id="3.40.50.12710">
    <property type="match status" value="1"/>
</dbReference>
<name>A0AAW9RIA8_9GAMM</name>
<dbReference type="EMBL" id="JAZHOG010000015">
    <property type="protein sequence ID" value="MEJ8569521.1"/>
    <property type="molecule type" value="Genomic_DNA"/>
</dbReference>
<dbReference type="RefSeq" id="WP_354696846.1">
    <property type="nucleotide sequence ID" value="NZ_JAZHOG010000015.1"/>
</dbReference>
<dbReference type="PANTHER" id="PTHR12049">
    <property type="entry name" value="PROTEIN ARGININE METHYLTRANSFERASE NDUFAF7, MITOCHONDRIAL"/>
    <property type="match status" value="1"/>
</dbReference>
<dbReference type="InterPro" id="IPR029063">
    <property type="entry name" value="SAM-dependent_MTases_sf"/>
</dbReference>
<dbReference type="InterPro" id="IPR038375">
    <property type="entry name" value="NDUFAF7_sf"/>
</dbReference>
<proteinExistence type="predicted"/>
<evidence type="ECO:0000256" key="1">
    <source>
        <dbReference type="ARBA" id="ARBA00022603"/>
    </source>
</evidence>
<gene>
    <name evidence="3" type="ORF">V3330_17975</name>
</gene>
<keyword evidence="2 3" id="KW-0808">Transferase</keyword>
<protein>
    <submittedName>
        <fullName evidence="3">SAM-dependent methyltransferase</fullName>
        <ecNumber evidence="3">2.1.1.-</ecNumber>
    </submittedName>
</protein>
<keyword evidence="1 3" id="KW-0489">Methyltransferase</keyword>
<accession>A0AAW9RIA8</accession>
<reference evidence="3 4" key="1">
    <citation type="submission" date="2024-02" db="EMBL/GenBank/DDBJ databases">
        <title>A novel Wenzhouxiangellaceae bacterium, isolated from coastal sediments.</title>
        <authorList>
            <person name="Du Z.-J."/>
            <person name="Ye Y.-Q."/>
            <person name="Zhang X.-Y."/>
        </authorList>
    </citation>
    <scope>NUCLEOTIDE SEQUENCE [LARGE SCALE GENOMIC DNA]</scope>
    <source>
        <strain evidence="3 4">CH-27</strain>
    </source>
</reference>
<dbReference type="Proteomes" id="UP001359886">
    <property type="component" value="Unassembled WGS sequence"/>
</dbReference>
<dbReference type="PANTHER" id="PTHR12049:SF7">
    <property type="entry name" value="PROTEIN ARGININE METHYLTRANSFERASE NDUFAF7, MITOCHONDRIAL"/>
    <property type="match status" value="1"/>
</dbReference>
<evidence type="ECO:0000313" key="4">
    <source>
        <dbReference type="Proteomes" id="UP001359886"/>
    </source>
</evidence>
<dbReference type="AlphaFoldDB" id="A0AAW9RIA8"/>
<keyword evidence="4" id="KW-1185">Reference proteome</keyword>